<accession>A0A8T0J5N1</accession>
<organism evidence="1 2">
    <name type="scientific">Ceratodon purpureus</name>
    <name type="common">Fire moss</name>
    <name type="synonym">Dicranum purpureum</name>
    <dbReference type="NCBI Taxonomy" id="3225"/>
    <lineage>
        <taxon>Eukaryota</taxon>
        <taxon>Viridiplantae</taxon>
        <taxon>Streptophyta</taxon>
        <taxon>Embryophyta</taxon>
        <taxon>Bryophyta</taxon>
        <taxon>Bryophytina</taxon>
        <taxon>Bryopsida</taxon>
        <taxon>Dicranidae</taxon>
        <taxon>Pseudoditrichales</taxon>
        <taxon>Ditrichaceae</taxon>
        <taxon>Ceratodon</taxon>
    </lineage>
</organism>
<sequence>MTCSQMAISILLPSSRCFVTMYMRLPFTVQIYYIVQLLDVCSKPAISRRSLGHLSTLPLTTRILRCEHSKVLHIYRLSVVLLLILSTQSIFREMIETSNHSRPEVSNLIKCSTLLPEDHKT</sequence>
<dbReference type="EMBL" id="CM026421">
    <property type="protein sequence ID" value="KAG0590897.1"/>
    <property type="molecule type" value="Genomic_DNA"/>
</dbReference>
<keyword evidence="2" id="KW-1185">Reference proteome</keyword>
<proteinExistence type="predicted"/>
<comment type="caution">
    <text evidence="1">The sequence shown here is derived from an EMBL/GenBank/DDBJ whole genome shotgun (WGS) entry which is preliminary data.</text>
</comment>
<reference evidence="1" key="1">
    <citation type="submission" date="2020-06" db="EMBL/GenBank/DDBJ databases">
        <title>WGS assembly of Ceratodon purpureus strain R40.</title>
        <authorList>
            <person name="Carey S.B."/>
            <person name="Jenkins J."/>
            <person name="Shu S."/>
            <person name="Lovell J.T."/>
            <person name="Sreedasyam A."/>
            <person name="Maumus F."/>
            <person name="Tiley G.P."/>
            <person name="Fernandez-Pozo N."/>
            <person name="Barry K."/>
            <person name="Chen C."/>
            <person name="Wang M."/>
            <person name="Lipzen A."/>
            <person name="Daum C."/>
            <person name="Saski C.A."/>
            <person name="Payton A.C."/>
            <person name="Mcbreen J.C."/>
            <person name="Conrad R.E."/>
            <person name="Kollar L.M."/>
            <person name="Olsson S."/>
            <person name="Huttunen S."/>
            <person name="Landis J.B."/>
            <person name="Wickett N.J."/>
            <person name="Johnson M.G."/>
            <person name="Rensing S.A."/>
            <person name="Grimwood J."/>
            <person name="Schmutz J."/>
            <person name="Mcdaniel S.F."/>
        </authorList>
    </citation>
    <scope>NUCLEOTIDE SEQUENCE</scope>
    <source>
        <strain evidence="1">R40</strain>
    </source>
</reference>
<gene>
    <name evidence="1" type="ORF">KC19_1G133800</name>
</gene>
<protein>
    <submittedName>
        <fullName evidence="1">Uncharacterized protein</fullName>
    </submittedName>
</protein>
<name>A0A8T0J5N1_CERPU</name>
<evidence type="ECO:0000313" key="2">
    <source>
        <dbReference type="Proteomes" id="UP000822688"/>
    </source>
</evidence>
<evidence type="ECO:0000313" key="1">
    <source>
        <dbReference type="EMBL" id="KAG0590897.1"/>
    </source>
</evidence>
<dbReference type="AlphaFoldDB" id="A0A8T0J5N1"/>
<dbReference type="Proteomes" id="UP000822688">
    <property type="component" value="Chromosome 1"/>
</dbReference>